<comment type="caution">
    <text evidence="2">The sequence shown here is derived from an EMBL/GenBank/DDBJ whole genome shotgun (WGS) entry which is preliminary data.</text>
</comment>
<protein>
    <submittedName>
        <fullName evidence="2">Uncharacterized protein</fullName>
    </submittedName>
</protein>
<gene>
    <name evidence="2" type="ORF">RIF29_22292</name>
</gene>
<organism evidence="2 3">
    <name type="scientific">Crotalaria pallida</name>
    <name type="common">Smooth rattlebox</name>
    <name type="synonym">Crotalaria striata</name>
    <dbReference type="NCBI Taxonomy" id="3830"/>
    <lineage>
        <taxon>Eukaryota</taxon>
        <taxon>Viridiplantae</taxon>
        <taxon>Streptophyta</taxon>
        <taxon>Embryophyta</taxon>
        <taxon>Tracheophyta</taxon>
        <taxon>Spermatophyta</taxon>
        <taxon>Magnoliopsida</taxon>
        <taxon>eudicotyledons</taxon>
        <taxon>Gunneridae</taxon>
        <taxon>Pentapetalae</taxon>
        <taxon>rosids</taxon>
        <taxon>fabids</taxon>
        <taxon>Fabales</taxon>
        <taxon>Fabaceae</taxon>
        <taxon>Papilionoideae</taxon>
        <taxon>50 kb inversion clade</taxon>
        <taxon>genistoids sensu lato</taxon>
        <taxon>core genistoids</taxon>
        <taxon>Crotalarieae</taxon>
        <taxon>Crotalaria</taxon>
    </lineage>
</organism>
<dbReference type="InterPro" id="IPR050317">
    <property type="entry name" value="Plant_Fungal_Acyltransferase"/>
</dbReference>
<proteinExistence type="inferred from homology"/>
<accession>A0AAN9IA88</accession>
<reference evidence="2 3" key="1">
    <citation type="submission" date="2024-01" db="EMBL/GenBank/DDBJ databases">
        <title>The genomes of 5 underutilized Papilionoideae crops provide insights into root nodulation and disease resistanc.</title>
        <authorList>
            <person name="Yuan L."/>
        </authorList>
    </citation>
    <scope>NUCLEOTIDE SEQUENCE [LARGE SCALE GENOMIC DNA]</scope>
    <source>
        <strain evidence="2">ZHUSHIDOU_FW_LH</strain>
        <tissue evidence="2">Leaf</tissue>
    </source>
</reference>
<dbReference type="GO" id="GO:0016747">
    <property type="term" value="F:acyltransferase activity, transferring groups other than amino-acyl groups"/>
    <property type="evidence" value="ECO:0007669"/>
    <property type="project" value="TreeGrafter"/>
</dbReference>
<comment type="similarity">
    <text evidence="1">Belongs to the plant acyltransferase family.</text>
</comment>
<keyword evidence="3" id="KW-1185">Reference proteome</keyword>
<dbReference type="Proteomes" id="UP001372338">
    <property type="component" value="Unassembled WGS sequence"/>
</dbReference>
<evidence type="ECO:0000313" key="2">
    <source>
        <dbReference type="EMBL" id="KAK7269560.1"/>
    </source>
</evidence>
<name>A0AAN9IA88_CROPI</name>
<evidence type="ECO:0000256" key="1">
    <source>
        <dbReference type="ARBA" id="ARBA00009861"/>
    </source>
</evidence>
<dbReference type="PANTHER" id="PTHR31642">
    <property type="entry name" value="TRICHOTHECENE 3-O-ACETYLTRANSFERASE"/>
    <property type="match status" value="1"/>
</dbReference>
<dbReference type="AlphaFoldDB" id="A0AAN9IA88"/>
<dbReference type="InterPro" id="IPR023213">
    <property type="entry name" value="CAT-like_dom_sf"/>
</dbReference>
<dbReference type="EMBL" id="JAYWIO010000004">
    <property type="protein sequence ID" value="KAK7269560.1"/>
    <property type="molecule type" value="Genomic_DNA"/>
</dbReference>
<dbReference type="Pfam" id="PF02458">
    <property type="entry name" value="Transferase"/>
    <property type="match status" value="1"/>
</dbReference>
<dbReference type="PANTHER" id="PTHR31642:SF266">
    <property type="entry name" value="HXXXD-TYPE ACYL-TRANSFERASE FAMILY PROTEIN"/>
    <property type="match status" value="1"/>
</dbReference>
<dbReference type="Gene3D" id="3.30.559.10">
    <property type="entry name" value="Chloramphenicol acetyltransferase-like domain"/>
    <property type="match status" value="2"/>
</dbReference>
<sequence>MGSGNVQEFRVSVTNEEVVAPLLPMQEHWLPLSNLDLLLPQVDVGVFFCYKTPTIITFGSMVGSLKKALAQALVSYYAFAGEVVLNTKGEPELLCNNRGVDFVEAVADIELQHLNFYNPDHTFEGKFVPKKKHGVLAVQATRLKCGGIVVACTFDHRIADAYSANMFLVSWAEMAQPTKPTNYYYPFQPCFRRSLLTPRHPASFHPSLNNMYIPISDLPPPPPATGSTALILSRIYYVTAEQLHLMQSLSKRTKLESFSAFLWKTVARAASRDKKNGEKVVAKMGIVVDGRKFLSLSNGGDGEKERDANAMMGCYFGNVLSIPFGLKPVEELIEKPLRMVADEVHEFLLAATKEEHFLGLIDWVEAHRPIPGLARIYCSGAKEGPAFVVSSGQRFPQEKVDFGWGKAVFGSYHFPWGGEAGYVMPMPSPLGNGDWVVYMHLGKGQLEIIEREAAHVFRPLTWDYLNQ</sequence>
<evidence type="ECO:0000313" key="3">
    <source>
        <dbReference type="Proteomes" id="UP001372338"/>
    </source>
</evidence>